<feature type="domain" description="DUF8202" evidence="4">
    <location>
        <begin position="260"/>
        <end position="440"/>
    </location>
</feature>
<dbReference type="Gene3D" id="4.10.1080.10">
    <property type="entry name" value="TSP type-3 repeat"/>
    <property type="match status" value="1"/>
</dbReference>
<reference evidence="5 6" key="1">
    <citation type="submission" date="2016-10" db="EMBL/GenBank/DDBJ databases">
        <authorList>
            <person name="de Groot N.N."/>
        </authorList>
    </citation>
    <scope>NUCLEOTIDE SEQUENCE [LARGE SCALE GENOMIC DNA]</scope>
    <source>
        <strain evidence="5 6">RK1</strain>
    </source>
</reference>
<keyword evidence="6" id="KW-1185">Reference proteome</keyword>
<evidence type="ECO:0000313" key="5">
    <source>
        <dbReference type="EMBL" id="SFJ12381.1"/>
    </source>
</evidence>
<evidence type="ECO:0000256" key="1">
    <source>
        <dbReference type="SAM" id="SignalP"/>
    </source>
</evidence>
<evidence type="ECO:0000313" key="6">
    <source>
        <dbReference type="Proteomes" id="UP000198670"/>
    </source>
</evidence>
<protein>
    <submittedName>
        <fullName evidence="5">Uncharacterized protein</fullName>
    </submittedName>
</protein>
<dbReference type="InterPro" id="IPR028974">
    <property type="entry name" value="TSP_type-3_rpt"/>
</dbReference>
<feature type="domain" description="DUF6923" evidence="3">
    <location>
        <begin position="1764"/>
        <end position="1982"/>
    </location>
</feature>
<feature type="domain" description="DUF8202" evidence="4">
    <location>
        <begin position="1109"/>
        <end position="1291"/>
    </location>
</feature>
<feature type="domain" description="DUF11" evidence="2">
    <location>
        <begin position="1990"/>
        <end position="2113"/>
    </location>
</feature>
<feature type="domain" description="DUF8202" evidence="4">
    <location>
        <begin position="690"/>
        <end position="870"/>
    </location>
</feature>
<dbReference type="OrthoDB" id="1451431at2"/>
<evidence type="ECO:0000259" key="3">
    <source>
        <dbReference type="Pfam" id="PF21959"/>
    </source>
</evidence>
<accession>A0A1I3NSX8</accession>
<organism evidence="5 6">
    <name type="scientific">Parapedobacter indicus</name>
    <dbReference type="NCBI Taxonomy" id="1477437"/>
    <lineage>
        <taxon>Bacteria</taxon>
        <taxon>Pseudomonadati</taxon>
        <taxon>Bacteroidota</taxon>
        <taxon>Sphingobacteriia</taxon>
        <taxon>Sphingobacteriales</taxon>
        <taxon>Sphingobacteriaceae</taxon>
        <taxon>Parapedobacter</taxon>
    </lineage>
</organism>
<keyword evidence="1" id="KW-0732">Signal</keyword>
<dbReference type="InterPro" id="IPR058515">
    <property type="entry name" value="DUF8202"/>
</dbReference>
<dbReference type="Proteomes" id="UP000198670">
    <property type="component" value="Unassembled WGS sequence"/>
</dbReference>
<dbReference type="InterPro" id="IPR047589">
    <property type="entry name" value="DUF11_rpt"/>
</dbReference>
<dbReference type="STRING" id="1477437.SAMN05444682_107302"/>
<feature type="domain" description="DUF8202" evidence="4">
    <location>
        <begin position="1542"/>
        <end position="1730"/>
    </location>
</feature>
<evidence type="ECO:0000259" key="2">
    <source>
        <dbReference type="Pfam" id="PF01345"/>
    </source>
</evidence>
<feature type="chain" id="PRO_5011492996" evidence="1">
    <location>
        <begin position="31"/>
        <end position="2484"/>
    </location>
</feature>
<dbReference type="NCBIfam" id="TIGR01451">
    <property type="entry name" value="B_ant_repeat"/>
    <property type="match status" value="1"/>
</dbReference>
<dbReference type="Pfam" id="PF01345">
    <property type="entry name" value="DUF11"/>
    <property type="match status" value="1"/>
</dbReference>
<dbReference type="GO" id="GO:0005509">
    <property type="term" value="F:calcium ion binding"/>
    <property type="evidence" value="ECO:0007669"/>
    <property type="project" value="InterPro"/>
</dbReference>
<dbReference type="Pfam" id="PF26628">
    <property type="entry name" value="DUF8202"/>
    <property type="match status" value="4"/>
</dbReference>
<dbReference type="EMBL" id="FOQO01000007">
    <property type="protein sequence ID" value="SFJ12381.1"/>
    <property type="molecule type" value="Genomic_DNA"/>
</dbReference>
<proteinExistence type="predicted"/>
<gene>
    <name evidence="5" type="ORF">SAMN05444682_107302</name>
</gene>
<dbReference type="InterPro" id="IPR054215">
    <property type="entry name" value="DUF6923"/>
</dbReference>
<dbReference type="PROSITE" id="PS51257">
    <property type="entry name" value="PROKAR_LIPOPROTEIN"/>
    <property type="match status" value="1"/>
</dbReference>
<dbReference type="Pfam" id="PF21959">
    <property type="entry name" value="DUF6923"/>
    <property type="match status" value="1"/>
</dbReference>
<name>A0A1I3NSX8_9SPHI</name>
<dbReference type="InterPro" id="IPR001434">
    <property type="entry name" value="OmcB-like_DUF11"/>
</dbReference>
<evidence type="ECO:0000259" key="4">
    <source>
        <dbReference type="Pfam" id="PF26628"/>
    </source>
</evidence>
<sequence length="2484" mass="265015">MKVKTMRRLYLLIPAAFLACVSLSDAYAQAPGGVTPAAWYKADAPTTVFADAGTTHASDNGPVQQWNEYLGTGHNLIQNTVGSRPVYSNATTLVNFNPTVSFNADYLEYFPTPGVNIIDRTNGTMYAAGYFNTVGPAGILGFHASMDYPGLHTSNNGLDNLLFYTGGPGYQGLSSNQFEDDSYFIAGANWENGTGASALYASSTVSLNGVRSLYSNTELQNAVINDASRDIRVGWDSNWGAVNGQVNEVIIFDAALNADEMDRVESYLAIKYGVTYASGASDYKNSSSAIIWNAADNATYNQHILGIGRDDGSELYQKQAKSTNQGQQLIIGAGNTLFNTNAANTNILADGQFLLVGNNGLDQQLNVPLVYTAGTNGETNFRFESIWKVENTGNMGAVTIAWPKRMSNLYLVQSTDETFEDTDTFTPMTDEVTVNGVEYNTATVVLADGEFFTLAGYAYAPGGVTEGLLMWHKADDGTAIAGAKASWADLSGNGREVTQTNNTTYEPNLILDAVHAADNQNYFLNFNPFYYFDGGDFFYRDAGAIGDYFPASGQGSVYGVMFDNGDVGNWRTPYGWGDDEPNLNRRDDRYSVWRDNGIVMEEGLSLTAIGAHIGGMAWKGTGAVNNGVYLNFNGATYGNTTTHIGSIDDRYFAIGSEAVFLTGAGNERFIGGLPEVFAYSVDHENSTGDEKLRINSYLAIKYGITLKNSAGTSTSDYLSSDAVNVWNATAHSTYGNNVFGIARDNTSALHQKQSRSANNNQKLVIGNGSSLFNTNAANTNDLVEGQFFMVGDNGQKQVLTEILAHPGAPGGAVNYRFQSVWKVQNTGGVGTVTMAWPVGIANLHVVRSTDATIDMADDFIPMAGLTTINGQDYNTATIALNDGEYFTLAGYAFAPGGVLADLRIWLKANQGFAADTWVDHSIADNDYTQTNSNRQPFVAAEAFNFNPVVDFGGSASADGRFMVVPAGKPFSANGLSGTFFTATLTRPGGTSGYRDILGFGGTTPTAGLGNANLPTITKLNNDIVLYNSTTSAFPNAYPDNEFLLTDVSYTVDVAGIKYGLNGRDAATTQTRTAGNSLLANGSILGSQGEVNNGVIGEVIAYERDLTPLEKQRVRSYIGIKYGVTLRDDAGQGFDYLDAEENNVWPGTTANSAYHNNVFGIAHDQLSALHQKQSNSINPGQKLVIGHGSSLFAMNADNTKDLAEGQFLVVGDNGLKQQLTTPLAYTAGANGTTNFRFEALWKAQNTGGVGTVTIAWPKGIENLYVVQSADEIIDVTDAFTPMANEVTVNGVVYNTATVTLANGIYFTFAGFAYAPGGVARNLSYWYRADKLATHTGTGTDVTSWTDFFGNTVASAVGGNPLPNFKDGEETYFNFNPGINFTTINETIGTRSVQTIFNENNDLFMVTKEGMTWAGSPNPHFFSIGMDNTTTTIANWDYLGIWPSNNVERRVYQGGTNFPAVNPGHDANITSIMYYNFLNQPYSRGLNGAANGAIYDGPGPMGVPLGGHIFGSTRWTGSGSDNGGFVGNIAETVIYGQGNITSIERRRVDSYLAIKYGVTLGRVATDHYLSSTEAIIWNGTENTVYNNHIFGIGRDDISGFEQRVSKSVNPGTILTIAKNNDFTSSNLDPRTSFTNDLTYFILGDNNVTTTPTHTITLPGGLGVTNMAVIDRKWLSQRTQLADDVYFRADLSAYGVEFAVSSNEIYMVIADDDSFTENVEITPGTFVDGKWVFSHNFNTENTSRYLTFGYSDDPVTGNPFLCTDAMYLAQSSGGSNTTLYVINTSTNPLTYDPIGVTSDVLYNAMGLRVADGYIYALLNASNQLLKISADGTYENLGAVAGLPVASYNNGEMDDADNFYVMSTTGSTTSDKMYNIDIATMSATEIDLTSSINPSDIAYSPHDGLLYGVNNNGYLISIDPTNGTVTFIGTATGGQPFGAMMGSSTGELYGVSNSGGFYQFNLTDGTRLQLSSSPVSSGNEGAHCVTAPITFEVDLSVTITDGADTYTPGTTITYTVVVTNNGPFGVMDAQVADALPAGIPAANVSYTAVASSGGTTSVTGTQTGAIDDLVSVPPGGTVTYTVTVDIPASYTGDLVNEVAVTLPVNATDPNLTDNNASDVNTSVCSGLDSDGDGIADMCDLDDDNDGILDTDECPDLYVVRPVTTASITVNGTITSGNAQQLVDGEGAGGTGSGPFPNWYTNVGNLPIEFAMDLQTPSIIDHIKLYGPWGINEWIDEFRVELYDDSDVLLGTENLTAPDQYVSGVILSFTQEYTDVSHIEFTIISSQGYSSADPERASVNEIVFLDFQPCDTDGDGIPDYLDLDSDNDGCPDALEGDENVTLADLNPDGSINIGETGGVDSDGIPNLVNTGGAADDGGDAGQGIGAAQDPLTNTCVTYCVQPGATGTPTEFTQVGVSDREGFGSNWPESVPNGFIAIESETNGFVITRVQQVSDIADPQEGMLVYEMADQCLKLYNGTGWNCIQRSCNE</sequence>
<feature type="signal peptide" evidence="1">
    <location>
        <begin position="1"/>
        <end position="30"/>
    </location>
</feature>
<dbReference type="SUPFAM" id="SSF63825">
    <property type="entry name" value="YWTD domain"/>
    <property type="match status" value="1"/>
</dbReference>